<accession>A0A0K2SX89</accession>
<reference evidence="1" key="1">
    <citation type="submission" date="2014-05" db="EMBL/GenBank/DDBJ databases">
        <authorList>
            <person name="Chronopoulou M."/>
        </authorList>
    </citation>
    <scope>NUCLEOTIDE SEQUENCE</scope>
    <source>
        <tissue evidence="1">Whole organism</tissue>
    </source>
</reference>
<evidence type="ECO:0000313" key="1">
    <source>
        <dbReference type="EMBL" id="CDW17987.1"/>
    </source>
</evidence>
<feature type="non-terminal residue" evidence="1">
    <location>
        <position position="36"/>
    </location>
</feature>
<dbReference type="AlphaFoldDB" id="A0A0K2SX89"/>
<organism evidence="1">
    <name type="scientific">Lepeophtheirus salmonis</name>
    <name type="common">Salmon louse</name>
    <name type="synonym">Caligus salmonis</name>
    <dbReference type="NCBI Taxonomy" id="72036"/>
    <lineage>
        <taxon>Eukaryota</taxon>
        <taxon>Metazoa</taxon>
        <taxon>Ecdysozoa</taxon>
        <taxon>Arthropoda</taxon>
        <taxon>Crustacea</taxon>
        <taxon>Multicrustacea</taxon>
        <taxon>Hexanauplia</taxon>
        <taxon>Copepoda</taxon>
        <taxon>Siphonostomatoida</taxon>
        <taxon>Caligidae</taxon>
        <taxon>Lepeophtheirus</taxon>
    </lineage>
</organism>
<name>A0A0K2SX89_LEPSM</name>
<proteinExistence type="predicted"/>
<dbReference type="EMBL" id="HACA01000626">
    <property type="protein sequence ID" value="CDW17987.1"/>
    <property type="molecule type" value="Transcribed_RNA"/>
</dbReference>
<sequence length="36" mass="4145">MKLIDKNAREGVNPSGYISSLVNCHEHQKLHQGQRR</sequence>
<protein>
    <submittedName>
        <fullName evidence="1">Uncharacterized protein</fullName>
    </submittedName>
</protein>